<dbReference type="EMBL" id="OW240919">
    <property type="protein sequence ID" value="CAH2311128.1"/>
    <property type="molecule type" value="Genomic_DNA"/>
</dbReference>
<evidence type="ECO:0000313" key="1">
    <source>
        <dbReference type="EMBL" id="CAH2311128.1"/>
    </source>
</evidence>
<organism evidence="1 2">
    <name type="scientific">Pelobates cultripes</name>
    <name type="common">Western spadefoot toad</name>
    <dbReference type="NCBI Taxonomy" id="61616"/>
    <lineage>
        <taxon>Eukaryota</taxon>
        <taxon>Metazoa</taxon>
        <taxon>Chordata</taxon>
        <taxon>Craniata</taxon>
        <taxon>Vertebrata</taxon>
        <taxon>Euteleostomi</taxon>
        <taxon>Amphibia</taxon>
        <taxon>Batrachia</taxon>
        <taxon>Anura</taxon>
        <taxon>Pelobatoidea</taxon>
        <taxon>Pelobatidae</taxon>
        <taxon>Pelobates</taxon>
    </lineage>
</organism>
<dbReference type="AlphaFoldDB" id="A0AAD1WH80"/>
<feature type="non-terminal residue" evidence="1">
    <location>
        <position position="117"/>
    </location>
</feature>
<reference evidence="1" key="1">
    <citation type="submission" date="2022-03" db="EMBL/GenBank/DDBJ databases">
        <authorList>
            <person name="Alioto T."/>
            <person name="Alioto T."/>
            <person name="Gomez Garrido J."/>
        </authorList>
    </citation>
    <scope>NUCLEOTIDE SEQUENCE</scope>
</reference>
<gene>
    <name evidence="1" type="ORF">PECUL_23A050193</name>
</gene>
<sequence length="117" mass="13085">MWLCKPLKKEVRAKLRAECPRPFITDKVAVTPEFDPLLITFLYKTGKDPRKDLEQGLKATQDKMMDMAGPLIQIFSIADEALAGGTLNAHMVQIWAQRALCLLGNANVAMATERRKA</sequence>
<keyword evidence="2" id="KW-1185">Reference proteome</keyword>
<proteinExistence type="predicted"/>
<name>A0AAD1WH80_PELCU</name>
<dbReference type="Proteomes" id="UP001295444">
    <property type="component" value="Chromosome 08"/>
</dbReference>
<protein>
    <submittedName>
        <fullName evidence="1">Uncharacterized protein</fullName>
    </submittedName>
</protein>
<accession>A0AAD1WH80</accession>
<evidence type="ECO:0000313" key="2">
    <source>
        <dbReference type="Proteomes" id="UP001295444"/>
    </source>
</evidence>